<reference evidence="1 2" key="1">
    <citation type="submission" date="2021-03" db="EMBL/GenBank/DDBJ databases">
        <title>Genomic Encyclopedia of Type Strains, Phase IV (KMG-IV): sequencing the most valuable type-strain genomes for metagenomic binning, comparative biology and taxonomic classification.</title>
        <authorList>
            <person name="Goeker M."/>
        </authorList>
    </citation>
    <scope>NUCLEOTIDE SEQUENCE [LARGE SCALE GENOMIC DNA]</scope>
    <source>
        <strain evidence="1 2">DSM 101872</strain>
    </source>
</reference>
<comment type="caution">
    <text evidence="1">The sequence shown here is derived from an EMBL/GenBank/DDBJ whole genome shotgun (WGS) entry which is preliminary data.</text>
</comment>
<organism evidence="1 2">
    <name type="scientific">Lactobacillus colini</name>
    <dbReference type="NCBI Taxonomy" id="1819254"/>
    <lineage>
        <taxon>Bacteria</taxon>
        <taxon>Bacillati</taxon>
        <taxon>Bacillota</taxon>
        <taxon>Bacilli</taxon>
        <taxon>Lactobacillales</taxon>
        <taxon>Lactobacillaceae</taxon>
        <taxon>Lactobacillus</taxon>
    </lineage>
</organism>
<dbReference type="EMBL" id="JAGGLU010000012">
    <property type="protein sequence ID" value="MBP2058626.1"/>
    <property type="molecule type" value="Genomic_DNA"/>
</dbReference>
<evidence type="ECO:0000313" key="1">
    <source>
        <dbReference type="EMBL" id="MBP2058626.1"/>
    </source>
</evidence>
<proteinExistence type="predicted"/>
<dbReference type="Proteomes" id="UP001519292">
    <property type="component" value="Unassembled WGS sequence"/>
</dbReference>
<keyword evidence="2" id="KW-1185">Reference proteome</keyword>
<protein>
    <submittedName>
        <fullName evidence="1">Uncharacterized protein</fullName>
    </submittedName>
</protein>
<accession>A0ABS4MG07</accession>
<evidence type="ECO:0000313" key="2">
    <source>
        <dbReference type="Proteomes" id="UP001519292"/>
    </source>
</evidence>
<name>A0ABS4MG07_9LACO</name>
<sequence length="106" mass="12030">MGNVARLDAEMQAQKDFIKGSLADDLKVVYDGQEYVSIGVGGDFVTDYDFILYDLLKKGDVDMLDEFIQELSEVCYKDGQKNEQVSSIDDFCSDYVYGSYETMENE</sequence>
<dbReference type="RefSeq" id="WP_209687357.1">
    <property type="nucleotide sequence ID" value="NZ_JAGGLU010000012.1"/>
</dbReference>
<gene>
    <name evidence="1" type="ORF">J2Z60_001814</name>
</gene>